<organism evidence="1">
    <name type="scientific">Arundo donax</name>
    <name type="common">Giant reed</name>
    <name type="synonym">Donax arundinaceus</name>
    <dbReference type="NCBI Taxonomy" id="35708"/>
    <lineage>
        <taxon>Eukaryota</taxon>
        <taxon>Viridiplantae</taxon>
        <taxon>Streptophyta</taxon>
        <taxon>Embryophyta</taxon>
        <taxon>Tracheophyta</taxon>
        <taxon>Spermatophyta</taxon>
        <taxon>Magnoliopsida</taxon>
        <taxon>Liliopsida</taxon>
        <taxon>Poales</taxon>
        <taxon>Poaceae</taxon>
        <taxon>PACMAD clade</taxon>
        <taxon>Arundinoideae</taxon>
        <taxon>Arundineae</taxon>
        <taxon>Arundo</taxon>
    </lineage>
</organism>
<dbReference type="EMBL" id="GBRH01160630">
    <property type="protein sequence ID" value="JAE37266.1"/>
    <property type="molecule type" value="Transcribed_RNA"/>
</dbReference>
<proteinExistence type="predicted"/>
<name>A0A0A9HQU6_ARUDO</name>
<reference evidence="1" key="1">
    <citation type="submission" date="2014-09" db="EMBL/GenBank/DDBJ databases">
        <authorList>
            <person name="Magalhaes I.L.F."/>
            <person name="Oliveira U."/>
            <person name="Santos F.R."/>
            <person name="Vidigal T.H.D.A."/>
            <person name="Brescovit A.D."/>
            <person name="Santos A.J."/>
        </authorList>
    </citation>
    <scope>NUCLEOTIDE SEQUENCE</scope>
    <source>
        <tissue evidence="1">Shoot tissue taken approximately 20 cm above the soil surface</tissue>
    </source>
</reference>
<sequence length="59" mass="6891">MCLCQAGTELQNSLHNYHRHMLLDEITAESQCLMALLISQITSRFPQNLFKHISTWIIF</sequence>
<protein>
    <submittedName>
        <fullName evidence="1">Uncharacterized protein</fullName>
    </submittedName>
</protein>
<reference evidence="1" key="2">
    <citation type="journal article" date="2015" name="Data Brief">
        <title>Shoot transcriptome of the giant reed, Arundo donax.</title>
        <authorList>
            <person name="Barrero R.A."/>
            <person name="Guerrero F.D."/>
            <person name="Moolhuijzen P."/>
            <person name="Goolsby J.A."/>
            <person name="Tidwell J."/>
            <person name="Bellgard S.E."/>
            <person name="Bellgard M.I."/>
        </authorList>
    </citation>
    <scope>NUCLEOTIDE SEQUENCE</scope>
    <source>
        <tissue evidence="1">Shoot tissue taken approximately 20 cm above the soil surface</tissue>
    </source>
</reference>
<accession>A0A0A9HQU6</accession>
<dbReference type="AlphaFoldDB" id="A0A0A9HQU6"/>
<evidence type="ECO:0000313" key="1">
    <source>
        <dbReference type="EMBL" id="JAE37266.1"/>
    </source>
</evidence>